<feature type="active site" description="Proton acceptor" evidence="2">
    <location>
        <position position="128"/>
    </location>
</feature>
<evidence type="ECO:0000313" key="4">
    <source>
        <dbReference type="EMBL" id="HHS52149.1"/>
    </source>
</evidence>
<dbReference type="GO" id="GO:0008664">
    <property type="term" value="F:RNA 2',3'-cyclic 3'-phosphodiesterase activity"/>
    <property type="evidence" value="ECO:0007669"/>
    <property type="project" value="UniProtKB-EC"/>
</dbReference>
<dbReference type="AlphaFoldDB" id="A0A7C6A9P0"/>
<organism evidence="4">
    <name type="scientific">candidate division WOR-3 bacterium</name>
    <dbReference type="NCBI Taxonomy" id="2052148"/>
    <lineage>
        <taxon>Bacteria</taxon>
        <taxon>Bacteria division WOR-3</taxon>
    </lineage>
</organism>
<evidence type="ECO:0000256" key="1">
    <source>
        <dbReference type="ARBA" id="ARBA00022801"/>
    </source>
</evidence>
<evidence type="ECO:0000256" key="2">
    <source>
        <dbReference type="HAMAP-Rule" id="MF_01940"/>
    </source>
</evidence>
<name>A0A7C6A9P0_UNCW3</name>
<comment type="function">
    <text evidence="2">Hydrolyzes RNA 2',3'-cyclic phosphodiester to an RNA 2'-phosphomonoester.</text>
</comment>
<sequence>MIRSFIAIEVPNNTREEIAKVIDDLKQSDYPVRWVAKENLHLTLIFLGEVKEDFLDKVIGQLKVVANKAKSFEMNLQGLGAFPSQRSPRVIWIGTKIGEPEIINLQSNIETALVTIGYKPEVRKFHSHLTIGRVKGVIKDPAKIFEYNYTSRSFPVKSIVLFKSTLRPEGPIYEKLQEFNFG</sequence>
<evidence type="ECO:0000259" key="3">
    <source>
        <dbReference type="Pfam" id="PF02834"/>
    </source>
</evidence>
<dbReference type="EMBL" id="DTLI01000124">
    <property type="protein sequence ID" value="HHS52149.1"/>
    <property type="molecule type" value="Genomic_DNA"/>
</dbReference>
<comment type="similarity">
    <text evidence="2">Belongs to the 2H phosphoesterase superfamily. ThpR family.</text>
</comment>
<dbReference type="PANTHER" id="PTHR35561:SF1">
    <property type="entry name" value="RNA 2',3'-CYCLIC PHOSPHODIESTERASE"/>
    <property type="match status" value="1"/>
</dbReference>
<feature type="short sequence motif" description="HXTX 2" evidence="2">
    <location>
        <begin position="128"/>
        <end position="131"/>
    </location>
</feature>
<reference evidence="4" key="1">
    <citation type="journal article" date="2020" name="mSystems">
        <title>Genome- and Community-Level Interaction Insights into Carbon Utilization and Element Cycling Functions of Hydrothermarchaeota in Hydrothermal Sediment.</title>
        <authorList>
            <person name="Zhou Z."/>
            <person name="Liu Y."/>
            <person name="Xu W."/>
            <person name="Pan J."/>
            <person name="Luo Z.H."/>
            <person name="Li M."/>
        </authorList>
    </citation>
    <scope>NUCLEOTIDE SEQUENCE [LARGE SCALE GENOMIC DNA]</scope>
    <source>
        <strain evidence="4">SpSt-876</strain>
    </source>
</reference>
<accession>A0A7C6A9P0</accession>
<dbReference type="GO" id="GO:0004113">
    <property type="term" value="F:2',3'-cyclic-nucleotide 3'-phosphodiesterase activity"/>
    <property type="evidence" value="ECO:0007669"/>
    <property type="project" value="InterPro"/>
</dbReference>
<protein>
    <recommendedName>
        <fullName evidence="2">RNA 2',3'-cyclic phosphodiesterase</fullName>
        <shortName evidence="2">RNA 2',3'-CPDase</shortName>
        <ecNumber evidence="2">3.1.4.58</ecNumber>
    </recommendedName>
</protein>
<dbReference type="EC" id="3.1.4.58" evidence="2"/>
<dbReference type="SUPFAM" id="SSF55144">
    <property type="entry name" value="LigT-like"/>
    <property type="match status" value="1"/>
</dbReference>
<dbReference type="Gene3D" id="3.90.1140.10">
    <property type="entry name" value="Cyclic phosphodiesterase"/>
    <property type="match status" value="1"/>
</dbReference>
<dbReference type="HAMAP" id="MF_01940">
    <property type="entry name" value="RNA_CPDase"/>
    <property type="match status" value="1"/>
</dbReference>
<dbReference type="InterPro" id="IPR009097">
    <property type="entry name" value="Cyclic_Pdiesterase"/>
</dbReference>
<comment type="catalytic activity">
    <reaction evidence="2">
        <text>a 3'-end 2',3'-cyclophospho-ribonucleotide-RNA + H2O = a 3'-end 2'-phospho-ribonucleotide-RNA + H(+)</text>
        <dbReference type="Rhea" id="RHEA:11828"/>
        <dbReference type="Rhea" id="RHEA-COMP:10464"/>
        <dbReference type="Rhea" id="RHEA-COMP:17353"/>
        <dbReference type="ChEBI" id="CHEBI:15377"/>
        <dbReference type="ChEBI" id="CHEBI:15378"/>
        <dbReference type="ChEBI" id="CHEBI:83064"/>
        <dbReference type="ChEBI" id="CHEBI:173113"/>
        <dbReference type="EC" id="3.1.4.58"/>
    </reaction>
</comment>
<dbReference type="InterPro" id="IPR014051">
    <property type="entry name" value="Phosphoesterase_HXTX"/>
</dbReference>
<dbReference type="PANTHER" id="PTHR35561">
    <property type="entry name" value="RNA 2',3'-CYCLIC PHOSPHODIESTERASE"/>
    <property type="match status" value="1"/>
</dbReference>
<feature type="active site" description="Proton donor" evidence="2">
    <location>
        <position position="41"/>
    </location>
</feature>
<feature type="domain" description="Phosphoesterase HXTX" evidence="3">
    <location>
        <begin position="8"/>
        <end position="92"/>
    </location>
</feature>
<feature type="short sequence motif" description="HXTX 1" evidence="2">
    <location>
        <begin position="41"/>
        <end position="44"/>
    </location>
</feature>
<dbReference type="InterPro" id="IPR004175">
    <property type="entry name" value="RNA_CPDase"/>
</dbReference>
<comment type="caution">
    <text evidence="4">The sequence shown here is derived from an EMBL/GenBank/DDBJ whole genome shotgun (WGS) entry which is preliminary data.</text>
</comment>
<gene>
    <name evidence="4" type="primary">thpR</name>
    <name evidence="4" type="ORF">ENW73_04700</name>
</gene>
<proteinExistence type="inferred from homology"/>
<feature type="domain" description="Phosphoesterase HXTX" evidence="3">
    <location>
        <begin position="100"/>
        <end position="173"/>
    </location>
</feature>
<dbReference type="NCBIfam" id="TIGR02258">
    <property type="entry name" value="2_5_ligase"/>
    <property type="match status" value="1"/>
</dbReference>
<keyword evidence="1 2" id="KW-0378">Hydrolase</keyword>
<dbReference type="Pfam" id="PF02834">
    <property type="entry name" value="LigT_PEase"/>
    <property type="match status" value="2"/>
</dbReference>